<feature type="region of interest" description="Disordered" evidence="1">
    <location>
        <begin position="80"/>
        <end position="101"/>
    </location>
</feature>
<organism evidence="2 3">
    <name type="scientific">Streptomyces marincola</name>
    <dbReference type="NCBI Taxonomy" id="2878388"/>
    <lineage>
        <taxon>Bacteria</taxon>
        <taxon>Bacillati</taxon>
        <taxon>Actinomycetota</taxon>
        <taxon>Actinomycetes</taxon>
        <taxon>Kitasatosporales</taxon>
        <taxon>Streptomycetaceae</taxon>
        <taxon>Streptomyces</taxon>
    </lineage>
</organism>
<dbReference type="AlphaFoldDB" id="A0A1W7CZ40"/>
<proteinExistence type="predicted"/>
<feature type="compositionally biased region" description="Basic residues" evidence="1">
    <location>
        <begin position="87"/>
        <end position="101"/>
    </location>
</feature>
<evidence type="ECO:0000313" key="3">
    <source>
        <dbReference type="Proteomes" id="UP000194218"/>
    </source>
</evidence>
<evidence type="ECO:0000256" key="1">
    <source>
        <dbReference type="SAM" id="MobiDB-lite"/>
    </source>
</evidence>
<evidence type="ECO:0000313" key="2">
    <source>
        <dbReference type="EMBL" id="ARQ69929.1"/>
    </source>
</evidence>
<dbReference type="Proteomes" id="UP000194218">
    <property type="component" value="Chromosome"/>
</dbReference>
<gene>
    <name evidence="2" type="ORF">CAG99_14630</name>
</gene>
<dbReference type="OrthoDB" id="4240854at2"/>
<accession>A0A1W7CZ40</accession>
<dbReference type="KEGG" id="smao:CAG99_14630"/>
<keyword evidence="3" id="KW-1185">Reference proteome</keyword>
<reference evidence="2 3" key="1">
    <citation type="submission" date="2017-05" db="EMBL/GenBank/DDBJ databases">
        <title>Complete genome sequence of Streptomyces sp. SCSIO 03032 revealed the diverse biosynthetic pathways for its bioactive secondary metabolites.</title>
        <authorList>
            <person name="Ma L."/>
            <person name="Zhu Y."/>
            <person name="Zhang W."/>
            <person name="Zhang G."/>
            <person name="Tian X."/>
            <person name="Zhang S."/>
            <person name="Zhang C."/>
        </authorList>
    </citation>
    <scope>NUCLEOTIDE SEQUENCE [LARGE SCALE GENOMIC DNA]</scope>
    <source>
        <strain evidence="2 3">SCSIO 03032</strain>
    </source>
</reference>
<dbReference type="EMBL" id="CP021121">
    <property type="protein sequence ID" value="ARQ69929.1"/>
    <property type="molecule type" value="Genomic_DNA"/>
</dbReference>
<protein>
    <submittedName>
        <fullName evidence="2">Uncharacterized protein</fullName>
    </submittedName>
</protein>
<name>A0A1W7CZ40_9ACTN</name>
<sequence length="101" mass="11864">MTTEDARRQADEAEHHYRADITNVMNAVIRTCAHILDHHSNGRTWTPRAPNTHHTDLITQARREILNRLQLTIHQAEAATYAIEAHRQHHQPPHHPRRRNE</sequence>
<dbReference type="RefSeq" id="WP_086159796.1">
    <property type="nucleotide sequence ID" value="NZ_CP021121.1"/>
</dbReference>